<keyword evidence="6" id="KW-0378">Hydrolase</keyword>
<dbReference type="PANTHER" id="PTHR23073">
    <property type="entry name" value="26S PROTEASOME REGULATORY SUBUNIT"/>
    <property type="match status" value="1"/>
</dbReference>
<dbReference type="Pfam" id="PF00004">
    <property type="entry name" value="AAA"/>
    <property type="match status" value="1"/>
</dbReference>
<evidence type="ECO:0000313" key="6">
    <source>
        <dbReference type="EMBL" id="EJD36396.1"/>
    </source>
</evidence>
<feature type="transmembrane region" description="Helical" evidence="4">
    <location>
        <begin position="317"/>
        <end position="341"/>
    </location>
</feature>
<protein>
    <submittedName>
        <fullName evidence="6">p-loop containing nucleoside triphosphate hydrolase protein</fullName>
    </submittedName>
</protein>
<dbReference type="Gene3D" id="3.40.50.300">
    <property type="entry name" value="P-loop containing nucleotide triphosphate hydrolases"/>
    <property type="match status" value="2"/>
</dbReference>
<keyword evidence="2" id="KW-0547">Nucleotide-binding</keyword>
<dbReference type="InterPro" id="IPR050221">
    <property type="entry name" value="26S_Proteasome_ATPase"/>
</dbReference>
<reference evidence="7" key="1">
    <citation type="journal article" date="2012" name="Science">
        <title>The Paleozoic origin of enzymatic lignin decomposition reconstructed from 31 fungal genomes.</title>
        <authorList>
            <person name="Floudas D."/>
            <person name="Binder M."/>
            <person name="Riley R."/>
            <person name="Barry K."/>
            <person name="Blanchette R.A."/>
            <person name="Henrissat B."/>
            <person name="Martinez A.T."/>
            <person name="Otillar R."/>
            <person name="Spatafora J.W."/>
            <person name="Yadav J.S."/>
            <person name="Aerts A."/>
            <person name="Benoit I."/>
            <person name="Boyd A."/>
            <person name="Carlson A."/>
            <person name="Copeland A."/>
            <person name="Coutinho P.M."/>
            <person name="de Vries R.P."/>
            <person name="Ferreira P."/>
            <person name="Findley K."/>
            <person name="Foster B."/>
            <person name="Gaskell J."/>
            <person name="Glotzer D."/>
            <person name="Gorecki P."/>
            <person name="Heitman J."/>
            <person name="Hesse C."/>
            <person name="Hori C."/>
            <person name="Igarashi K."/>
            <person name="Jurgens J.A."/>
            <person name="Kallen N."/>
            <person name="Kersten P."/>
            <person name="Kohler A."/>
            <person name="Kuees U."/>
            <person name="Kumar T.K.A."/>
            <person name="Kuo A."/>
            <person name="LaButti K."/>
            <person name="Larrondo L.F."/>
            <person name="Lindquist E."/>
            <person name="Ling A."/>
            <person name="Lombard V."/>
            <person name="Lucas S."/>
            <person name="Lundell T."/>
            <person name="Martin R."/>
            <person name="McLaughlin D.J."/>
            <person name="Morgenstern I."/>
            <person name="Morin E."/>
            <person name="Murat C."/>
            <person name="Nagy L.G."/>
            <person name="Nolan M."/>
            <person name="Ohm R.A."/>
            <person name="Patyshakuliyeva A."/>
            <person name="Rokas A."/>
            <person name="Ruiz-Duenas F.J."/>
            <person name="Sabat G."/>
            <person name="Salamov A."/>
            <person name="Samejima M."/>
            <person name="Schmutz J."/>
            <person name="Slot J.C."/>
            <person name="St John F."/>
            <person name="Stenlid J."/>
            <person name="Sun H."/>
            <person name="Sun S."/>
            <person name="Syed K."/>
            <person name="Tsang A."/>
            <person name="Wiebenga A."/>
            <person name="Young D."/>
            <person name="Pisabarro A."/>
            <person name="Eastwood D.C."/>
            <person name="Martin F."/>
            <person name="Cullen D."/>
            <person name="Grigoriev I.V."/>
            <person name="Hibbett D.S."/>
        </authorList>
    </citation>
    <scope>NUCLEOTIDE SEQUENCE [LARGE SCALE GENOMIC DNA]</scope>
    <source>
        <strain evidence="7">TFB10046</strain>
    </source>
</reference>
<dbReference type="GO" id="GO:0016887">
    <property type="term" value="F:ATP hydrolysis activity"/>
    <property type="evidence" value="ECO:0007669"/>
    <property type="project" value="InterPro"/>
</dbReference>
<organism evidence="6 7">
    <name type="scientific">Auricularia subglabra (strain TFB-10046 / SS5)</name>
    <name type="common">White-rot fungus</name>
    <name type="synonym">Auricularia delicata (strain TFB10046)</name>
    <dbReference type="NCBI Taxonomy" id="717982"/>
    <lineage>
        <taxon>Eukaryota</taxon>
        <taxon>Fungi</taxon>
        <taxon>Dikarya</taxon>
        <taxon>Basidiomycota</taxon>
        <taxon>Agaricomycotina</taxon>
        <taxon>Agaricomycetes</taxon>
        <taxon>Auriculariales</taxon>
        <taxon>Auriculariaceae</taxon>
        <taxon>Auricularia</taxon>
    </lineage>
</organism>
<dbReference type="OrthoDB" id="19740at2759"/>
<evidence type="ECO:0000256" key="3">
    <source>
        <dbReference type="ARBA" id="ARBA00022840"/>
    </source>
</evidence>
<dbReference type="SUPFAM" id="SSF52540">
    <property type="entry name" value="P-loop containing nucleoside triphosphate hydrolases"/>
    <property type="match status" value="1"/>
</dbReference>
<dbReference type="SMART" id="SM00382">
    <property type="entry name" value="AAA"/>
    <property type="match status" value="1"/>
</dbReference>
<dbReference type="Gene3D" id="1.10.8.60">
    <property type="match status" value="1"/>
</dbReference>
<keyword evidence="4" id="KW-1133">Transmembrane helix</keyword>
<keyword evidence="4" id="KW-0472">Membrane</keyword>
<dbReference type="KEGG" id="adl:AURDEDRAFT_130070"/>
<dbReference type="FunCoup" id="J0D9D4">
    <property type="interactions" value="113"/>
</dbReference>
<feature type="domain" description="AAA+ ATPase" evidence="5">
    <location>
        <begin position="45"/>
        <end position="277"/>
    </location>
</feature>
<keyword evidence="7" id="KW-1185">Reference proteome</keyword>
<dbReference type="InterPro" id="IPR003593">
    <property type="entry name" value="AAA+_ATPase"/>
</dbReference>
<evidence type="ECO:0000256" key="4">
    <source>
        <dbReference type="SAM" id="Phobius"/>
    </source>
</evidence>
<accession>J0D9D4</accession>
<dbReference type="InParanoid" id="J0D9D4"/>
<dbReference type="GO" id="GO:0008540">
    <property type="term" value="C:proteasome regulatory particle, base subcomplex"/>
    <property type="evidence" value="ECO:0007669"/>
    <property type="project" value="UniProtKB-ARBA"/>
</dbReference>
<evidence type="ECO:0000256" key="1">
    <source>
        <dbReference type="ARBA" id="ARBA00006914"/>
    </source>
</evidence>
<name>J0D9D4_AURST</name>
<dbReference type="InterPro" id="IPR003959">
    <property type="entry name" value="ATPase_AAA_core"/>
</dbReference>
<evidence type="ECO:0000256" key="2">
    <source>
        <dbReference type="ARBA" id="ARBA00022741"/>
    </source>
</evidence>
<dbReference type="Proteomes" id="UP000006514">
    <property type="component" value="Unassembled WGS sequence"/>
</dbReference>
<sequence>MEVKERPMENYTDIGSLDKQIEELAKAIVLPMEQADKFKNLGIKPPKGVLMYGPPGTGKMLLARACALVQSYVYDRDPETARKAYVQCLFARMPEQIAEEDMLFLVAKKLEQNECRFVRDHDRLLRNLAGINLSLPNLPVDKEPFTALGALPVGGGNKHKHKSEVAELDSPSGMPTAVKKINPQTNACSLKLVGPSLVQMFIGDGTKLVHDAFELAKEKVPAIIFIDELDAMGTKRFDSKKSGDCEVFAATNRIDILDPALLCSSRLDHKIGFPLLNEGTHPRILQIQSRKMTVGPEVNFDELACSMDKFNAAPLKAVAAATFAVITVLVHPLLMLGPITLNLLYLQNFRFIEVLSLVLSADR</sequence>
<dbReference type="eggNOG" id="KOG0652">
    <property type="taxonomic scope" value="Eukaryota"/>
</dbReference>
<comment type="similarity">
    <text evidence="1">Belongs to the AAA ATPase family.</text>
</comment>
<dbReference type="InterPro" id="IPR027417">
    <property type="entry name" value="P-loop_NTPase"/>
</dbReference>
<dbReference type="GO" id="GO:0005524">
    <property type="term" value="F:ATP binding"/>
    <property type="evidence" value="ECO:0007669"/>
    <property type="project" value="UniProtKB-KW"/>
</dbReference>
<evidence type="ECO:0000259" key="5">
    <source>
        <dbReference type="SMART" id="SM00382"/>
    </source>
</evidence>
<dbReference type="AlphaFoldDB" id="J0D9D4"/>
<keyword evidence="3" id="KW-0067">ATP-binding</keyword>
<dbReference type="EMBL" id="JH687862">
    <property type="protein sequence ID" value="EJD36396.1"/>
    <property type="molecule type" value="Genomic_DNA"/>
</dbReference>
<keyword evidence="4" id="KW-0812">Transmembrane</keyword>
<proteinExistence type="inferred from homology"/>
<evidence type="ECO:0000313" key="7">
    <source>
        <dbReference type="Proteomes" id="UP000006514"/>
    </source>
</evidence>
<gene>
    <name evidence="6" type="ORF">AURDEDRAFT_130070</name>
</gene>